<protein>
    <recommendedName>
        <fullName evidence="2">DUF4283 domain-containing protein</fullName>
    </recommendedName>
</protein>
<dbReference type="InterPro" id="IPR040256">
    <property type="entry name" value="At4g02000-like"/>
</dbReference>
<dbReference type="Proteomes" id="UP000824890">
    <property type="component" value="Unassembled WGS sequence"/>
</dbReference>
<evidence type="ECO:0000256" key="1">
    <source>
        <dbReference type="SAM" id="MobiDB-lite"/>
    </source>
</evidence>
<dbReference type="PANTHER" id="PTHR31286:SF148">
    <property type="entry name" value="DUF4283 DOMAIN-CONTAINING PROTEIN"/>
    <property type="match status" value="1"/>
</dbReference>
<dbReference type="EMBL" id="JAGKQM010000015">
    <property type="protein sequence ID" value="KAH0879676.1"/>
    <property type="molecule type" value="Genomic_DNA"/>
</dbReference>
<reference evidence="3 4" key="1">
    <citation type="submission" date="2021-05" db="EMBL/GenBank/DDBJ databases">
        <title>Genome Assembly of Synthetic Allotetraploid Brassica napus Reveals Homoeologous Exchanges between Subgenomes.</title>
        <authorList>
            <person name="Davis J.T."/>
        </authorList>
    </citation>
    <scope>NUCLEOTIDE SEQUENCE [LARGE SCALE GENOMIC DNA]</scope>
    <source>
        <strain evidence="4">cv. Da-Ae</strain>
        <tissue evidence="3">Seedling</tissue>
    </source>
</reference>
<dbReference type="Pfam" id="PF14111">
    <property type="entry name" value="DUF4283"/>
    <property type="match status" value="1"/>
</dbReference>
<feature type="compositionally biased region" description="Polar residues" evidence="1">
    <location>
        <begin position="18"/>
        <end position="29"/>
    </location>
</feature>
<accession>A0ABQ7ZHH5</accession>
<name>A0ABQ7ZHH5_BRANA</name>
<dbReference type="InterPro" id="IPR025558">
    <property type="entry name" value="DUF4283"/>
</dbReference>
<organism evidence="3 4">
    <name type="scientific">Brassica napus</name>
    <name type="common">Rape</name>
    <dbReference type="NCBI Taxonomy" id="3708"/>
    <lineage>
        <taxon>Eukaryota</taxon>
        <taxon>Viridiplantae</taxon>
        <taxon>Streptophyta</taxon>
        <taxon>Embryophyta</taxon>
        <taxon>Tracheophyta</taxon>
        <taxon>Spermatophyta</taxon>
        <taxon>Magnoliopsida</taxon>
        <taxon>eudicotyledons</taxon>
        <taxon>Gunneridae</taxon>
        <taxon>Pentapetalae</taxon>
        <taxon>rosids</taxon>
        <taxon>malvids</taxon>
        <taxon>Brassicales</taxon>
        <taxon>Brassicaceae</taxon>
        <taxon>Brassiceae</taxon>
        <taxon>Brassica</taxon>
    </lineage>
</organism>
<proteinExistence type="predicted"/>
<comment type="caution">
    <text evidence="3">The sequence shown here is derived from an EMBL/GenBank/DDBJ whole genome shotgun (WGS) entry which is preliminary data.</text>
</comment>
<sequence length="560" mass="62163">MGSSPPPDTGIQSPILPISNTPASPSSQRAPGPWSKGPITDVQPMIDVVDGVASIQIPDEIFANPEPLWRSFVVGHFIGDASHVGSIHATVNRIWTATRDGSKIDVQFIEKNTVLFRIENSLLRERVIQRRYWHVSDVPLVVREWSPETALDPLDISAMPMWIDLKGVPNMLFSRKGLKCLSRATGKFVKLHPNTECCTRLDVARLLVEVNLQRPLVEKISFMDQEGQSVEIGEPTHGCLHTGHKGSDCLASNITILSNGKKTEPIATETAEVNLGGQNDLKKNAVSDLLRDLECLEPVPTVRDPNVECSVGEVSLEKMIVKDHMVEESAVVLPQQGKDWAIINGGSRQQFLNEGTSSDPSGRTDFQETATVVSPSRFSVLATLDEDIEDIEDTEVEEGEVVPGVEKPEKADTEELLNQVEHRNRSAGKEQSAASHKSNKKIVVCTKDLKFNQVLLDPTPSKFAEAEELSNIWHKLAAIEERFFRQKSCIKWLQAGDHNTTFFHRAVQSRNTKSSIKVLINRDGETLTAARDIKKEAVLHFQRFLQQQQGDDVLPNGLRL</sequence>
<feature type="region of interest" description="Disordered" evidence="1">
    <location>
        <begin position="1"/>
        <end position="37"/>
    </location>
</feature>
<dbReference type="PANTHER" id="PTHR31286">
    <property type="entry name" value="GLYCINE-RICH CELL WALL STRUCTURAL PROTEIN 1.8-LIKE"/>
    <property type="match status" value="1"/>
</dbReference>
<gene>
    <name evidence="3" type="ORF">HID58_067070</name>
</gene>
<evidence type="ECO:0000259" key="2">
    <source>
        <dbReference type="Pfam" id="PF14111"/>
    </source>
</evidence>
<evidence type="ECO:0000313" key="4">
    <source>
        <dbReference type="Proteomes" id="UP000824890"/>
    </source>
</evidence>
<evidence type="ECO:0000313" key="3">
    <source>
        <dbReference type="EMBL" id="KAH0879676.1"/>
    </source>
</evidence>
<feature type="domain" description="DUF4283" evidence="2">
    <location>
        <begin position="68"/>
        <end position="152"/>
    </location>
</feature>
<keyword evidence="4" id="KW-1185">Reference proteome</keyword>